<evidence type="ECO:0000313" key="5">
    <source>
        <dbReference type="EMBL" id="ATW28678.1"/>
    </source>
</evidence>
<dbReference type="PIRSF" id="PIRSF002736">
    <property type="entry name" value="Citrt_lyas_gamma"/>
    <property type="match status" value="1"/>
</dbReference>
<keyword evidence="3 4" id="KW-0597">Phosphoprotein</keyword>
<dbReference type="GO" id="GO:0016829">
    <property type="term" value="F:lyase activity"/>
    <property type="evidence" value="ECO:0007669"/>
    <property type="project" value="UniProtKB-KW"/>
</dbReference>
<dbReference type="EMBL" id="CP017634">
    <property type="protein sequence ID" value="ATW28678.1"/>
    <property type="molecule type" value="Genomic_DNA"/>
</dbReference>
<dbReference type="Pfam" id="PF06857">
    <property type="entry name" value="ACP"/>
    <property type="match status" value="1"/>
</dbReference>
<dbReference type="NCBIfam" id="NF009726">
    <property type="entry name" value="PRK13253.1"/>
    <property type="match status" value="1"/>
</dbReference>
<keyword evidence="6" id="KW-1185">Reference proteome</keyword>
<comment type="subcellular location">
    <subcellularLocation>
        <location evidence="1">Cytoplasm</location>
    </subcellularLocation>
</comment>
<gene>
    <name evidence="5" type="ORF">DCMF_16745</name>
</gene>
<proteinExistence type="predicted"/>
<dbReference type="InterPro" id="IPR023439">
    <property type="entry name" value="Mal_deCO2ase/Cit_lyase_ACP"/>
</dbReference>
<protein>
    <submittedName>
        <fullName evidence="5">Citrate lyase acyl carrier protein</fullName>
    </submittedName>
</protein>
<dbReference type="NCBIfam" id="TIGR01608">
    <property type="entry name" value="citD"/>
    <property type="match status" value="1"/>
</dbReference>
<organism evidence="5 6">
    <name type="scientific">Formimonas warabiya</name>
    <dbReference type="NCBI Taxonomy" id="1761012"/>
    <lineage>
        <taxon>Bacteria</taxon>
        <taxon>Bacillati</taxon>
        <taxon>Bacillota</taxon>
        <taxon>Clostridia</taxon>
        <taxon>Eubacteriales</taxon>
        <taxon>Peptococcaceae</taxon>
        <taxon>Candidatus Formimonas</taxon>
    </lineage>
</organism>
<name>A0A3G1L209_FORW1</name>
<sequence>MAGTLESSDIMIHIEKNEGKGIEIELKSTVESQFGSQIKKVITATLEKMSVTDVLVRANDKGALDCTIQARMITAVNRAAGANCQPWEVE</sequence>
<keyword evidence="2" id="KW-0963">Cytoplasm</keyword>
<accession>A0A3G1L209</accession>
<dbReference type="Proteomes" id="UP000323521">
    <property type="component" value="Chromosome"/>
</dbReference>
<dbReference type="InterPro" id="IPR006495">
    <property type="entry name" value="CitD"/>
</dbReference>
<dbReference type="KEGG" id="fwa:DCMF_16745"/>
<evidence type="ECO:0000256" key="1">
    <source>
        <dbReference type="ARBA" id="ARBA00004496"/>
    </source>
</evidence>
<dbReference type="GO" id="GO:0005737">
    <property type="term" value="C:cytoplasm"/>
    <property type="evidence" value="ECO:0007669"/>
    <property type="project" value="UniProtKB-SubCell"/>
</dbReference>
<evidence type="ECO:0000256" key="2">
    <source>
        <dbReference type="ARBA" id="ARBA00022490"/>
    </source>
</evidence>
<dbReference type="AlphaFoldDB" id="A0A3G1L209"/>
<evidence type="ECO:0000256" key="4">
    <source>
        <dbReference type="PIRSR" id="PIRSR002736-50"/>
    </source>
</evidence>
<reference evidence="5 6" key="1">
    <citation type="submission" date="2016-10" db="EMBL/GenBank/DDBJ databases">
        <title>Complete Genome Sequence of Peptococcaceae strain DCMF.</title>
        <authorList>
            <person name="Edwards R.J."/>
            <person name="Holland S.I."/>
            <person name="Deshpande N.P."/>
            <person name="Wong Y.K."/>
            <person name="Ertan H."/>
            <person name="Manefield M."/>
            <person name="Russell T.L."/>
            <person name="Lee M.J."/>
        </authorList>
    </citation>
    <scope>NUCLEOTIDE SEQUENCE [LARGE SCALE GENOMIC DNA]</scope>
    <source>
        <strain evidence="5 6">DCMF</strain>
    </source>
</reference>
<feature type="modified residue" description="O-(phosphoribosyl dephospho-coenzyme A)serine" evidence="4">
    <location>
        <position position="7"/>
    </location>
</feature>
<evidence type="ECO:0000256" key="3">
    <source>
        <dbReference type="ARBA" id="ARBA00022553"/>
    </source>
</evidence>
<keyword evidence="5" id="KW-0456">Lyase</keyword>
<evidence type="ECO:0000313" key="6">
    <source>
        <dbReference type="Proteomes" id="UP000323521"/>
    </source>
</evidence>